<organism evidence="8">
    <name type="scientific">Cuerna arida</name>
    <dbReference type="NCBI Taxonomy" id="1464854"/>
    <lineage>
        <taxon>Eukaryota</taxon>
        <taxon>Metazoa</taxon>
        <taxon>Ecdysozoa</taxon>
        <taxon>Arthropoda</taxon>
        <taxon>Hexapoda</taxon>
        <taxon>Insecta</taxon>
        <taxon>Pterygota</taxon>
        <taxon>Neoptera</taxon>
        <taxon>Paraneoptera</taxon>
        <taxon>Hemiptera</taxon>
        <taxon>Auchenorrhyncha</taxon>
        <taxon>Membracoidea</taxon>
        <taxon>Cicadellidae</taxon>
        <taxon>Cicadellinae</taxon>
        <taxon>Proconiini</taxon>
        <taxon>Cuerna</taxon>
    </lineage>
</organism>
<proteinExistence type="inferred from homology"/>
<dbReference type="Gene3D" id="1.10.472.10">
    <property type="entry name" value="Cyclin-like"/>
    <property type="match status" value="2"/>
</dbReference>
<sequence>CYVGQFSVYGLAQFGKMPPLKTTAVRKSTVTSGTENPVIKTMNTRSSKLSLSSSIMKKENGKEGELFAKRKAISPIKGNILKRSALGNITNAIETQCNKTNGKKPVKKSVSSTVTKPTLSTAAKINLPAAGLSKPLANVAKPNSPVKSMLPPLPKSRLTLPLKPPAASVPPKGKLSMRSLSAKSPAKPVEKQSITVKKPAPALAPAPTLVPANKCKLTVKPKCMVSNVPNTRRSSGRRSTLGSSDGSFYVSALSDVLDEESANMSTTEEAKSVPEPLVNIDVEYAKDPFQCAIYAHEIFEYLKSREEYFKIRDYMEMQTCLSAQVRAILVDWMVEVQENFELNHETLYLGVKLVDSYLSRIKVSKQSLQLVGAASLMIAAKYDERMPPTIDDFLYICDGAYKRRDMTKMEVNILKVINFELGFPLSYRFLRRYARCAKTPLPLLTLARFILEFTLMDYSVVFLSDSKLAAAALYLAFKMKKEQEWDDTLVHFTGYRIEDFIDIAHVLNNILHQKPRQCTQTVRNKYSHKVFYEVAKIPLVDNKEL</sequence>
<dbReference type="Pfam" id="PF00134">
    <property type="entry name" value="Cyclin_N"/>
    <property type="match status" value="1"/>
</dbReference>
<dbReference type="AlphaFoldDB" id="A0A1B6G928"/>
<dbReference type="SUPFAM" id="SSF47954">
    <property type="entry name" value="Cyclin-like"/>
    <property type="match status" value="2"/>
</dbReference>
<dbReference type="GO" id="GO:0051301">
    <property type="term" value="P:cell division"/>
    <property type="evidence" value="ECO:0007669"/>
    <property type="project" value="UniProtKB-KW"/>
</dbReference>
<dbReference type="PANTHER" id="PTHR10177">
    <property type="entry name" value="CYCLINS"/>
    <property type="match status" value="1"/>
</dbReference>
<accession>A0A1B6G928</accession>
<evidence type="ECO:0000256" key="1">
    <source>
        <dbReference type="ARBA" id="ARBA00022618"/>
    </source>
</evidence>
<evidence type="ECO:0000256" key="3">
    <source>
        <dbReference type="ARBA" id="ARBA00023306"/>
    </source>
</evidence>
<dbReference type="EMBL" id="GECZ01010850">
    <property type="protein sequence ID" value="JAS58919.1"/>
    <property type="molecule type" value="Transcribed_RNA"/>
</dbReference>
<dbReference type="InterPro" id="IPR046965">
    <property type="entry name" value="Cyclin_A/B-like"/>
</dbReference>
<feature type="non-terminal residue" evidence="8">
    <location>
        <position position="1"/>
    </location>
</feature>
<protein>
    <submittedName>
        <fullName evidence="8">Uncharacterized protein</fullName>
    </submittedName>
</protein>
<gene>
    <name evidence="8" type="ORF">g.22822</name>
</gene>
<dbReference type="Pfam" id="PF02984">
    <property type="entry name" value="Cyclin_C"/>
    <property type="match status" value="1"/>
</dbReference>
<dbReference type="SMART" id="SM01332">
    <property type="entry name" value="Cyclin_C"/>
    <property type="match status" value="1"/>
</dbReference>
<dbReference type="SMART" id="SM00385">
    <property type="entry name" value="CYCLIN"/>
    <property type="match status" value="2"/>
</dbReference>
<evidence type="ECO:0000259" key="7">
    <source>
        <dbReference type="SMART" id="SM01332"/>
    </source>
</evidence>
<dbReference type="GO" id="GO:0044772">
    <property type="term" value="P:mitotic cell cycle phase transition"/>
    <property type="evidence" value="ECO:0007669"/>
    <property type="project" value="InterPro"/>
</dbReference>
<dbReference type="GO" id="GO:0016538">
    <property type="term" value="F:cyclin-dependent protein serine/threonine kinase regulator activity"/>
    <property type="evidence" value="ECO:0007669"/>
    <property type="project" value="InterPro"/>
</dbReference>
<name>A0A1B6G928_9HEMI</name>
<dbReference type="InterPro" id="IPR039361">
    <property type="entry name" value="Cyclin"/>
</dbReference>
<evidence type="ECO:0000256" key="2">
    <source>
        <dbReference type="ARBA" id="ARBA00023127"/>
    </source>
</evidence>
<keyword evidence="1" id="KW-0132">Cell division</keyword>
<dbReference type="InterPro" id="IPR006671">
    <property type="entry name" value="Cyclin_N"/>
</dbReference>
<feature type="region of interest" description="Disordered" evidence="5">
    <location>
        <begin position="147"/>
        <end position="194"/>
    </location>
</feature>
<dbReference type="CDD" id="cd20508">
    <property type="entry name" value="CYCLIN_CCNB3_rpt1"/>
    <property type="match status" value="1"/>
</dbReference>
<keyword evidence="3" id="KW-0131">Cell cycle</keyword>
<dbReference type="InterPro" id="IPR036915">
    <property type="entry name" value="Cyclin-like_sf"/>
</dbReference>
<reference evidence="8" key="1">
    <citation type="submission" date="2015-11" db="EMBL/GenBank/DDBJ databases">
        <title>De novo transcriptome assembly of four potential Pierce s Disease insect vectors from Arizona vineyards.</title>
        <authorList>
            <person name="Tassone E.E."/>
        </authorList>
    </citation>
    <scope>NUCLEOTIDE SEQUENCE</scope>
</reference>
<keyword evidence="2 4" id="KW-0195">Cyclin</keyword>
<feature type="domain" description="Cyclin-like" evidence="6">
    <location>
        <begin position="428"/>
        <end position="509"/>
    </location>
</feature>
<evidence type="ECO:0000256" key="4">
    <source>
        <dbReference type="RuleBase" id="RU000383"/>
    </source>
</evidence>
<dbReference type="InterPro" id="IPR013763">
    <property type="entry name" value="Cyclin-like_dom"/>
</dbReference>
<comment type="similarity">
    <text evidence="4">Belongs to the cyclin family.</text>
</comment>
<feature type="domain" description="Cyclin C-terminal" evidence="7">
    <location>
        <begin position="424"/>
        <end position="540"/>
    </location>
</feature>
<dbReference type="FunFam" id="1.10.472.10:FF:000001">
    <property type="entry name" value="G2/mitotic-specific cyclin"/>
    <property type="match status" value="1"/>
</dbReference>
<dbReference type="GO" id="GO:0005634">
    <property type="term" value="C:nucleus"/>
    <property type="evidence" value="ECO:0007669"/>
    <property type="project" value="UniProtKB-ARBA"/>
</dbReference>
<evidence type="ECO:0000259" key="6">
    <source>
        <dbReference type="SMART" id="SM00385"/>
    </source>
</evidence>
<feature type="domain" description="Cyclin-like" evidence="6">
    <location>
        <begin position="331"/>
        <end position="415"/>
    </location>
</feature>
<evidence type="ECO:0000256" key="5">
    <source>
        <dbReference type="SAM" id="MobiDB-lite"/>
    </source>
</evidence>
<evidence type="ECO:0000313" key="8">
    <source>
        <dbReference type="EMBL" id="JAS58919.1"/>
    </source>
</evidence>
<dbReference type="PIRSF" id="PIRSF001771">
    <property type="entry name" value="Cyclin_A_B_D_E"/>
    <property type="match status" value="1"/>
</dbReference>
<dbReference type="InterPro" id="IPR004367">
    <property type="entry name" value="Cyclin_C-dom"/>
</dbReference>